<keyword evidence="7" id="KW-0472">Membrane</keyword>
<gene>
    <name evidence="10" type="ORF">HNR73_000335</name>
</gene>
<protein>
    <recommendedName>
        <fullName evidence="4 7">Signal peptidase I</fullName>
        <ecNumber evidence="4 7">3.4.21.89</ecNumber>
    </recommendedName>
</protein>
<accession>A0A841FBX2</accession>
<dbReference type="GO" id="GO:0006465">
    <property type="term" value="P:signal peptide processing"/>
    <property type="evidence" value="ECO:0007669"/>
    <property type="project" value="InterPro"/>
</dbReference>
<proteinExistence type="inferred from homology"/>
<dbReference type="PANTHER" id="PTHR43390:SF1">
    <property type="entry name" value="CHLOROPLAST PROCESSING PEPTIDASE"/>
    <property type="match status" value="1"/>
</dbReference>
<dbReference type="Pfam" id="PF10502">
    <property type="entry name" value="Peptidase_S26"/>
    <property type="match status" value="1"/>
</dbReference>
<keyword evidence="7" id="KW-0645">Protease</keyword>
<evidence type="ECO:0000256" key="4">
    <source>
        <dbReference type="ARBA" id="ARBA00013208"/>
    </source>
</evidence>
<evidence type="ECO:0000313" key="10">
    <source>
        <dbReference type="EMBL" id="MBB6032493.1"/>
    </source>
</evidence>
<dbReference type="InterPro" id="IPR000223">
    <property type="entry name" value="Pept_S26A_signal_pept_1"/>
</dbReference>
<dbReference type="Proteomes" id="UP000548476">
    <property type="component" value="Unassembled WGS sequence"/>
</dbReference>
<dbReference type="InterPro" id="IPR036286">
    <property type="entry name" value="LexA/Signal_pep-like_sf"/>
</dbReference>
<dbReference type="PRINTS" id="PR00727">
    <property type="entry name" value="LEADERPTASE"/>
</dbReference>
<dbReference type="InterPro" id="IPR019758">
    <property type="entry name" value="Pept_S26A_signal_pept_1_CS"/>
</dbReference>
<keyword evidence="7" id="KW-0812">Transmembrane</keyword>
<reference evidence="10 11" key="1">
    <citation type="submission" date="2020-08" db="EMBL/GenBank/DDBJ databases">
        <title>Genomic Encyclopedia of Type Strains, Phase IV (KMG-IV): sequencing the most valuable type-strain genomes for metagenomic binning, comparative biology and taxonomic classification.</title>
        <authorList>
            <person name="Goeker M."/>
        </authorList>
    </citation>
    <scope>NUCLEOTIDE SEQUENCE [LARGE SCALE GENOMIC DNA]</scope>
    <source>
        <strain evidence="10 11">YIM 65646</strain>
    </source>
</reference>
<feature type="domain" description="Peptidase S26" evidence="9">
    <location>
        <begin position="50"/>
        <end position="248"/>
    </location>
</feature>
<evidence type="ECO:0000256" key="7">
    <source>
        <dbReference type="RuleBase" id="RU362042"/>
    </source>
</evidence>
<feature type="active site" evidence="6">
    <location>
        <position position="79"/>
    </location>
</feature>
<evidence type="ECO:0000256" key="6">
    <source>
        <dbReference type="PIRSR" id="PIRSR600223-1"/>
    </source>
</evidence>
<dbReference type="GO" id="GO:0009003">
    <property type="term" value="F:signal peptidase activity"/>
    <property type="evidence" value="ECO:0007669"/>
    <property type="project" value="UniProtKB-EC"/>
</dbReference>
<feature type="region of interest" description="Disordered" evidence="8">
    <location>
        <begin position="1"/>
        <end position="37"/>
    </location>
</feature>
<dbReference type="SUPFAM" id="SSF51306">
    <property type="entry name" value="LexA/Signal peptidase"/>
    <property type="match status" value="1"/>
</dbReference>
<sequence length="308" mass="33036">MDGEAPGTEAVPDVTERPAAAGRRESANAKRRRRLAQGTATRREMPLWKELPLLLLVAFCVAVLIRTFFLQAFGIPSASMEQTLTEGDRVLVSKVVYQVRTPQRGEVIVFRGNDRWAPEFQSDPKAGLLSRIGGGLADLVGIGQPGEKDFIKRVIGRPGDTVMCCDADGKVTVNGFPLDESAYLYEDSPLAEGGAQTNDCRTRDFGPVLVPEGQLFVMGDHRGRSQDSRCQGFVPMDNVIGRAIAVGWPIDRWHSLPVPPTFADVPDPGGGQGGSAPVALDGGGGGLPVFAPILLTAVFPAPRFRFNA</sequence>
<name>A0A841FBX2_9ACTN</name>
<feature type="transmembrane region" description="Helical" evidence="7">
    <location>
        <begin position="51"/>
        <end position="73"/>
    </location>
</feature>
<dbReference type="Gene3D" id="2.10.109.10">
    <property type="entry name" value="Umud Fragment, subunit A"/>
    <property type="match status" value="1"/>
</dbReference>
<keyword evidence="11" id="KW-1185">Reference proteome</keyword>
<evidence type="ECO:0000256" key="1">
    <source>
        <dbReference type="ARBA" id="ARBA00000677"/>
    </source>
</evidence>
<comment type="similarity">
    <text evidence="3 7">Belongs to the peptidase S26 family.</text>
</comment>
<evidence type="ECO:0000256" key="3">
    <source>
        <dbReference type="ARBA" id="ARBA00009370"/>
    </source>
</evidence>
<organism evidence="10 11">
    <name type="scientific">Phytomonospora endophytica</name>
    <dbReference type="NCBI Taxonomy" id="714109"/>
    <lineage>
        <taxon>Bacteria</taxon>
        <taxon>Bacillati</taxon>
        <taxon>Actinomycetota</taxon>
        <taxon>Actinomycetes</taxon>
        <taxon>Micromonosporales</taxon>
        <taxon>Micromonosporaceae</taxon>
        <taxon>Phytomonospora</taxon>
    </lineage>
</organism>
<keyword evidence="7" id="KW-1133">Transmembrane helix</keyword>
<feature type="active site" evidence="6">
    <location>
        <position position="152"/>
    </location>
</feature>
<dbReference type="RefSeq" id="WP_184785385.1">
    <property type="nucleotide sequence ID" value="NZ_BONT01000039.1"/>
</dbReference>
<dbReference type="GO" id="GO:0005886">
    <property type="term" value="C:plasma membrane"/>
    <property type="evidence" value="ECO:0007669"/>
    <property type="project" value="UniProtKB-SubCell"/>
</dbReference>
<evidence type="ECO:0000256" key="5">
    <source>
        <dbReference type="ARBA" id="ARBA00022801"/>
    </source>
</evidence>
<dbReference type="EC" id="3.4.21.89" evidence="4 7"/>
<comment type="caution">
    <text evidence="10">The sequence shown here is derived from an EMBL/GenBank/DDBJ whole genome shotgun (WGS) entry which is preliminary data.</text>
</comment>
<dbReference type="AlphaFoldDB" id="A0A841FBX2"/>
<comment type="subcellular location">
    <subcellularLocation>
        <location evidence="2">Cell membrane</location>
        <topology evidence="2">Single-pass type II membrane protein</topology>
    </subcellularLocation>
    <subcellularLocation>
        <location evidence="7">Membrane</location>
        <topology evidence="7">Single-pass type II membrane protein</topology>
    </subcellularLocation>
</comment>
<evidence type="ECO:0000259" key="9">
    <source>
        <dbReference type="Pfam" id="PF10502"/>
    </source>
</evidence>
<dbReference type="InterPro" id="IPR019533">
    <property type="entry name" value="Peptidase_S26"/>
</dbReference>
<evidence type="ECO:0000256" key="2">
    <source>
        <dbReference type="ARBA" id="ARBA00004401"/>
    </source>
</evidence>
<comment type="catalytic activity">
    <reaction evidence="1 7">
        <text>Cleavage of hydrophobic, N-terminal signal or leader sequences from secreted and periplasmic proteins.</text>
        <dbReference type="EC" id="3.4.21.89"/>
    </reaction>
</comment>
<evidence type="ECO:0000256" key="8">
    <source>
        <dbReference type="SAM" id="MobiDB-lite"/>
    </source>
</evidence>
<dbReference type="GO" id="GO:0004252">
    <property type="term" value="F:serine-type endopeptidase activity"/>
    <property type="evidence" value="ECO:0007669"/>
    <property type="project" value="InterPro"/>
</dbReference>
<keyword evidence="5 7" id="KW-0378">Hydrolase</keyword>
<dbReference type="EMBL" id="JACHGT010000001">
    <property type="protein sequence ID" value="MBB6032493.1"/>
    <property type="molecule type" value="Genomic_DNA"/>
</dbReference>
<dbReference type="PROSITE" id="PS00761">
    <property type="entry name" value="SPASE_I_3"/>
    <property type="match status" value="1"/>
</dbReference>
<dbReference type="PANTHER" id="PTHR43390">
    <property type="entry name" value="SIGNAL PEPTIDASE I"/>
    <property type="match status" value="1"/>
</dbReference>
<evidence type="ECO:0000313" key="11">
    <source>
        <dbReference type="Proteomes" id="UP000548476"/>
    </source>
</evidence>
<dbReference type="NCBIfam" id="TIGR02227">
    <property type="entry name" value="sigpep_I_bact"/>
    <property type="match status" value="1"/>
</dbReference>
<dbReference type="CDD" id="cd06530">
    <property type="entry name" value="S26_SPase_I"/>
    <property type="match status" value="1"/>
</dbReference>